<evidence type="ECO:0000313" key="3">
    <source>
        <dbReference type="Proteomes" id="UP000031364"/>
    </source>
</evidence>
<dbReference type="Proteomes" id="UP000031364">
    <property type="component" value="Unassembled WGS sequence"/>
</dbReference>
<reference evidence="2 3" key="1">
    <citation type="journal article" date="2014" name="Int. J. Syst. Evol. Microbiol.">
        <title>Nocardia vulneris sp. nov., isolated from wounds of human patients in North America.</title>
        <authorList>
            <person name="Lasker B.A."/>
            <person name="Bell M."/>
            <person name="Klenk H.P."/>
            <person name="Sproer C."/>
            <person name="Schumann C."/>
            <person name="Schumann P."/>
            <person name="Brown J.M."/>
        </authorList>
    </citation>
    <scope>NUCLEOTIDE SEQUENCE [LARGE SCALE GENOMIC DNA]</scope>
    <source>
        <strain evidence="2 3">W9851</strain>
    </source>
</reference>
<feature type="compositionally biased region" description="Basic and acidic residues" evidence="1">
    <location>
        <begin position="1"/>
        <end position="19"/>
    </location>
</feature>
<feature type="region of interest" description="Disordered" evidence="1">
    <location>
        <begin position="1"/>
        <end position="26"/>
    </location>
</feature>
<feature type="region of interest" description="Disordered" evidence="1">
    <location>
        <begin position="80"/>
        <end position="101"/>
    </location>
</feature>
<protein>
    <recommendedName>
        <fullName evidence="4">Terminase small subunit</fullName>
    </recommendedName>
</protein>
<evidence type="ECO:0000256" key="1">
    <source>
        <dbReference type="SAM" id="MobiDB-lite"/>
    </source>
</evidence>
<proteinExistence type="predicted"/>
<evidence type="ECO:0008006" key="4">
    <source>
        <dbReference type="Google" id="ProtNLM"/>
    </source>
</evidence>
<dbReference type="EMBL" id="JNFP01000026">
    <property type="protein sequence ID" value="KIA63008.1"/>
    <property type="molecule type" value="Genomic_DNA"/>
</dbReference>
<gene>
    <name evidence="2" type="ORF">FG87_21805</name>
</gene>
<keyword evidence="3" id="KW-1185">Reference proteome</keyword>
<name>A0ABR4ZCP7_9NOCA</name>
<feature type="compositionally biased region" description="Acidic residues" evidence="1">
    <location>
        <begin position="92"/>
        <end position="101"/>
    </location>
</feature>
<sequence>MAELAKRPLRAVADDERPPAAKKPMSLAEAVENGDHYQILLAQRRQIVVDMKDANGPAKAALHRQLSLLSKEIEVIDSASTDDPVGRAAATPDEDWDESAI</sequence>
<comment type="caution">
    <text evidence="2">The sequence shown here is derived from an EMBL/GenBank/DDBJ whole genome shotgun (WGS) entry which is preliminary data.</text>
</comment>
<organism evidence="2 3">
    <name type="scientific">Nocardia vulneris</name>
    <dbReference type="NCBI Taxonomy" id="1141657"/>
    <lineage>
        <taxon>Bacteria</taxon>
        <taxon>Bacillati</taxon>
        <taxon>Actinomycetota</taxon>
        <taxon>Actinomycetes</taxon>
        <taxon>Mycobacteriales</taxon>
        <taxon>Nocardiaceae</taxon>
        <taxon>Nocardia</taxon>
    </lineage>
</organism>
<evidence type="ECO:0000313" key="2">
    <source>
        <dbReference type="EMBL" id="KIA63008.1"/>
    </source>
</evidence>
<accession>A0ABR4ZCP7</accession>